<dbReference type="GO" id="GO:0016757">
    <property type="term" value="F:glycosyltransferase activity"/>
    <property type="evidence" value="ECO:0007669"/>
    <property type="project" value="InterPro"/>
</dbReference>
<name>A0A6J6YPG5_9ZZZZ</name>
<feature type="domain" description="Glycosyl transferase family 1" evidence="1">
    <location>
        <begin position="210"/>
        <end position="368"/>
    </location>
</feature>
<reference evidence="3" key="1">
    <citation type="submission" date="2020-05" db="EMBL/GenBank/DDBJ databases">
        <authorList>
            <person name="Chiriac C."/>
            <person name="Salcher M."/>
            <person name="Ghai R."/>
            <person name="Kavagutti S V."/>
        </authorList>
    </citation>
    <scope>NUCLEOTIDE SEQUENCE</scope>
</reference>
<dbReference type="Pfam" id="PF13439">
    <property type="entry name" value="Glyco_transf_4"/>
    <property type="match status" value="1"/>
</dbReference>
<dbReference type="InterPro" id="IPR050194">
    <property type="entry name" value="Glycosyltransferase_grp1"/>
</dbReference>
<dbReference type="Pfam" id="PF13692">
    <property type="entry name" value="Glyco_trans_1_4"/>
    <property type="match status" value="1"/>
</dbReference>
<dbReference type="AlphaFoldDB" id="A0A6J6YPG5"/>
<dbReference type="CDD" id="cd03801">
    <property type="entry name" value="GT4_PimA-like"/>
    <property type="match status" value="2"/>
</dbReference>
<dbReference type="InterPro" id="IPR001296">
    <property type="entry name" value="Glyco_trans_1"/>
</dbReference>
<organism evidence="3">
    <name type="scientific">freshwater metagenome</name>
    <dbReference type="NCBI Taxonomy" id="449393"/>
    <lineage>
        <taxon>unclassified sequences</taxon>
        <taxon>metagenomes</taxon>
        <taxon>ecological metagenomes</taxon>
    </lineage>
</organism>
<dbReference type="EMBL" id="CAFAAQ010000094">
    <property type="protein sequence ID" value="CAB4810154.1"/>
    <property type="molecule type" value="Genomic_DNA"/>
</dbReference>
<evidence type="ECO:0000259" key="2">
    <source>
        <dbReference type="Pfam" id="PF13439"/>
    </source>
</evidence>
<dbReference type="SUPFAM" id="SSF53756">
    <property type="entry name" value="UDP-Glycosyltransferase/glycogen phosphorylase"/>
    <property type="match status" value="2"/>
</dbReference>
<sequence length="778" mass="84351">MKVLVVHNRYRSAQPSGENAAVDNQIRQLLAAGVEVVTYFRSSDEIDTFAVGDRLTLAARPIYSREDSHALRSLMHAEQPDLLHLHNPYPLISPWVIRVAREACVPIVQTVHNRRFFCANGLAFRDGSDCSDCAGHRFAFPAVRHACYRDSKVQSLVMAGSLAAHRSTWDLVDRFLPVSEELAAEMRLSGVHDERLTVVPNGVDDPFSAQVALAAPRNVLLYVGRLDTTKGIHLLLDAWQLVAAQHPKAMLRIVGDGDERSAVAERAAQLQRVSLLGTLEHSVVFAEMQAASAVVVPSISKEALSVVVIEALAAGRPVIATRSGAVRSLVDDSVGWSVDAKAASLAHAMGEALSDPKEAAYRGAAGRHRFLSDFTSKVTTAKLLSAYSSVARTKGSSSKLRRVVIVSQRVPQYRVPFFDGLRSLLRDQGIQLEVLEGGSREGELRGDGGELPWAIPITYRRLAVGKRELITQSVLKKVADADLVIVEQASKLVTNNALLIWRRIGGPKVAFWGHGRNRNDARRSRIGEWWKNKILSQSDWFFGYTSGVVDDVVHMGFPRERVTDVFNAIDTTQLRRLRDAVSAEETAEVRSELGLGDGPVGLFVGSLVPEKSIAMLAEIGDQVRREVSGFQLVVAGEGPERSVLESLARSRPWMSLVGAKFGADLAAIASTASVMVIPGWVGLVVIDAAALGLPLVTTDRPEHSVEIDYLTDGVNGLICTNNAMVMGDAIAELLGDPQRLAAMSEAALELAQTATIENMCQRFGAGVLACLNGEPYPA</sequence>
<feature type="domain" description="Glycosyltransferase subfamily 4-like N-terminal" evidence="2">
    <location>
        <begin position="21"/>
        <end position="204"/>
    </location>
</feature>
<gene>
    <name evidence="3" type="ORF">UFOPK3046_01098</name>
</gene>
<proteinExistence type="predicted"/>
<dbReference type="Gene3D" id="3.40.50.2000">
    <property type="entry name" value="Glycogen Phosphorylase B"/>
    <property type="match status" value="4"/>
</dbReference>
<dbReference type="PANTHER" id="PTHR45947:SF13">
    <property type="entry name" value="TRANSFERASE"/>
    <property type="match status" value="1"/>
</dbReference>
<evidence type="ECO:0000313" key="3">
    <source>
        <dbReference type="EMBL" id="CAB4810154.1"/>
    </source>
</evidence>
<evidence type="ECO:0000259" key="1">
    <source>
        <dbReference type="Pfam" id="PF00534"/>
    </source>
</evidence>
<dbReference type="Pfam" id="PF00534">
    <property type="entry name" value="Glycos_transf_1"/>
    <property type="match status" value="1"/>
</dbReference>
<protein>
    <submittedName>
        <fullName evidence="3">Unannotated protein</fullName>
    </submittedName>
</protein>
<dbReference type="InterPro" id="IPR028098">
    <property type="entry name" value="Glyco_trans_4-like_N"/>
</dbReference>
<dbReference type="PANTHER" id="PTHR45947">
    <property type="entry name" value="SULFOQUINOVOSYL TRANSFERASE SQD2"/>
    <property type="match status" value="1"/>
</dbReference>
<accession>A0A6J6YPG5</accession>